<evidence type="ECO:0000256" key="1">
    <source>
        <dbReference type="SAM" id="MobiDB-lite"/>
    </source>
</evidence>
<sequence length="209" mass="23382">MSDWRYDDISDLDWDDDEKAPSPAPEDQEVASQDIASKARDRSSHGGERGLRKRDFHPKRNQEQTNTNSRRNKAPVVSLGPMISRNKMGHTVVGPLIDHEKKEEKEDSQHHPEETQNTAKRRPTKERKTIETSEVPASNPETAVRAPTPTIRNQDTGLNLVIPPHTNTMTGTGKNRPKKTERFKVGKIVVTGLIDDSKLVVGGNARVTL</sequence>
<dbReference type="VEuPathDB" id="GiardiaDB:GMRT_10609"/>
<protein>
    <submittedName>
        <fullName evidence="2">Uncharacterized protein</fullName>
    </submittedName>
</protein>
<proteinExistence type="predicted"/>
<evidence type="ECO:0000313" key="3">
    <source>
        <dbReference type="Proteomes" id="UP000315496"/>
    </source>
</evidence>
<name>A0A4Z1SMA1_GIAMU</name>
<dbReference type="EMBL" id="VDLU01000004">
    <property type="protein sequence ID" value="TNJ26812.1"/>
    <property type="molecule type" value="Genomic_DNA"/>
</dbReference>
<dbReference type="Proteomes" id="UP000315496">
    <property type="component" value="Chromosome 4"/>
</dbReference>
<feature type="compositionally biased region" description="Basic and acidic residues" evidence="1">
    <location>
        <begin position="37"/>
        <end position="50"/>
    </location>
</feature>
<comment type="caution">
    <text evidence="2">The sequence shown here is derived from an EMBL/GenBank/DDBJ whole genome shotgun (WGS) entry which is preliminary data.</text>
</comment>
<gene>
    <name evidence="2" type="ORF">GMRT_10609</name>
</gene>
<feature type="compositionally biased region" description="Basic and acidic residues" evidence="1">
    <location>
        <begin position="97"/>
        <end position="114"/>
    </location>
</feature>
<evidence type="ECO:0000313" key="2">
    <source>
        <dbReference type="EMBL" id="TNJ26812.1"/>
    </source>
</evidence>
<organism evidence="2 3">
    <name type="scientific">Giardia muris</name>
    <dbReference type="NCBI Taxonomy" id="5742"/>
    <lineage>
        <taxon>Eukaryota</taxon>
        <taxon>Metamonada</taxon>
        <taxon>Diplomonadida</taxon>
        <taxon>Hexamitidae</taxon>
        <taxon>Giardiinae</taxon>
        <taxon>Giardia</taxon>
    </lineage>
</organism>
<feature type="region of interest" description="Disordered" evidence="1">
    <location>
        <begin position="1"/>
        <end position="178"/>
    </location>
</feature>
<reference evidence="2 3" key="1">
    <citation type="submission" date="2019-05" db="EMBL/GenBank/DDBJ databases">
        <title>The compact genome of Giardia muris reveals important steps in the evolution of intestinal protozoan parasites.</title>
        <authorList>
            <person name="Xu F."/>
            <person name="Jimenez-Gonzalez A."/>
            <person name="Einarsson E."/>
            <person name="Astvaldsson A."/>
            <person name="Peirasmaki D."/>
            <person name="Eckmann L."/>
            <person name="Andersson J.O."/>
            <person name="Svard S.G."/>
            <person name="Jerlstrom-Hultqvist J."/>
        </authorList>
    </citation>
    <scope>NUCLEOTIDE SEQUENCE [LARGE SCALE GENOMIC DNA]</scope>
    <source>
        <strain evidence="2 3">Roberts-Thomson</strain>
    </source>
</reference>
<dbReference type="AlphaFoldDB" id="A0A4Z1SMA1"/>
<keyword evidence="3" id="KW-1185">Reference proteome</keyword>
<accession>A0A4Z1SMA1</accession>
<feature type="compositionally biased region" description="Acidic residues" evidence="1">
    <location>
        <begin position="9"/>
        <end position="18"/>
    </location>
</feature>